<organism evidence="1 2">
    <name type="scientific">Moorena producens (strain JHB)</name>
    <dbReference type="NCBI Taxonomy" id="1454205"/>
    <lineage>
        <taxon>Bacteria</taxon>
        <taxon>Bacillati</taxon>
        <taxon>Cyanobacteriota</taxon>
        <taxon>Cyanophyceae</taxon>
        <taxon>Coleofasciculales</taxon>
        <taxon>Coleofasciculaceae</taxon>
        <taxon>Moorena</taxon>
    </lineage>
</organism>
<sequence length="60" mass="7023">MTSPAEKNIPLKNHGYKAKSFFRHGFDFIRRIFSKLACSVQEFDLAMRCLAPYYRFCPSS</sequence>
<dbReference type="AlphaFoldDB" id="A0A1D9G9P7"/>
<name>A0A1D9G9P7_MOOP1</name>
<evidence type="ECO:0000313" key="2">
    <source>
        <dbReference type="Proteomes" id="UP000176944"/>
    </source>
</evidence>
<dbReference type="Proteomes" id="UP000176944">
    <property type="component" value="Chromosome"/>
</dbReference>
<evidence type="ECO:0000313" key="1">
    <source>
        <dbReference type="EMBL" id="AOY84254.1"/>
    </source>
</evidence>
<accession>A0A1D9G9P7</accession>
<gene>
    <name evidence="1" type="ORF">BJP36_34345</name>
</gene>
<protein>
    <submittedName>
        <fullName evidence="1">Uncharacterized protein</fullName>
    </submittedName>
</protein>
<proteinExistence type="predicted"/>
<dbReference type="EMBL" id="CP017708">
    <property type="protein sequence ID" value="AOY84254.1"/>
    <property type="molecule type" value="Genomic_DNA"/>
</dbReference>
<reference evidence="2" key="1">
    <citation type="submission" date="2016-10" db="EMBL/GenBank/DDBJ databases">
        <title>Comparative genomics uncovers the prolific and rare metabolic potential of the cyanobacterial genus Moorea.</title>
        <authorList>
            <person name="Leao T."/>
            <person name="Castelao G."/>
            <person name="Korobeynikov A."/>
            <person name="Monroe E.A."/>
            <person name="Podell S."/>
            <person name="Glukhov E."/>
            <person name="Allen E."/>
            <person name="Gerwick W.H."/>
            <person name="Gerwick L."/>
        </authorList>
    </citation>
    <scope>NUCLEOTIDE SEQUENCE [LARGE SCALE GENOMIC DNA]</scope>
    <source>
        <strain evidence="2">JHB</strain>
    </source>
</reference>